<accession>A0A9P1MZJ8</accession>
<dbReference type="OrthoDB" id="5853130at2759"/>
<evidence type="ECO:0000256" key="1">
    <source>
        <dbReference type="SAM" id="MobiDB-lite"/>
    </source>
</evidence>
<feature type="compositionally biased region" description="Acidic residues" evidence="1">
    <location>
        <begin position="101"/>
        <end position="130"/>
    </location>
</feature>
<name>A0A9P1MZJ8_9PELO</name>
<reference evidence="2" key="1">
    <citation type="submission" date="2022-11" db="EMBL/GenBank/DDBJ databases">
        <authorList>
            <person name="Kikuchi T."/>
        </authorList>
    </citation>
    <scope>NUCLEOTIDE SEQUENCE</scope>
    <source>
        <strain evidence="2">PS1010</strain>
    </source>
</reference>
<comment type="caution">
    <text evidence="2">The sequence shown here is derived from an EMBL/GenBank/DDBJ whole genome shotgun (WGS) entry which is preliminary data.</text>
</comment>
<proteinExistence type="predicted"/>
<dbReference type="AlphaFoldDB" id="A0A9P1MZJ8"/>
<evidence type="ECO:0000313" key="2">
    <source>
        <dbReference type="EMBL" id="CAI5446049.1"/>
    </source>
</evidence>
<evidence type="ECO:0000313" key="3">
    <source>
        <dbReference type="Proteomes" id="UP001152747"/>
    </source>
</evidence>
<sequence>MSDSFTVFEDAENVGESKEVIEIACQTEQSDFVKKLENEDASEDEETQLINYWTRVLSQTTKEVDRIRKLNDKLEAEIARDTIKKDGLKEDYDKLYAETAADLETEEEESEKETSEEEEDDDEDSIIVKL</sequence>
<dbReference type="Proteomes" id="UP001152747">
    <property type="component" value="Unassembled WGS sequence"/>
</dbReference>
<feature type="region of interest" description="Disordered" evidence="1">
    <location>
        <begin position="96"/>
        <end position="130"/>
    </location>
</feature>
<gene>
    <name evidence="2" type="ORF">CAMP_LOCUS8686</name>
</gene>
<keyword evidence="3" id="KW-1185">Reference proteome</keyword>
<dbReference type="EMBL" id="CANHGI010000003">
    <property type="protein sequence ID" value="CAI5446049.1"/>
    <property type="molecule type" value="Genomic_DNA"/>
</dbReference>
<protein>
    <submittedName>
        <fullName evidence="2">Uncharacterized protein</fullName>
    </submittedName>
</protein>
<organism evidence="2 3">
    <name type="scientific">Caenorhabditis angaria</name>
    <dbReference type="NCBI Taxonomy" id="860376"/>
    <lineage>
        <taxon>Eukaryota</taxon>
        <taxon>Metazoa</taxon>
        <taxon>Ecdysozoa</taxon>
        <taxon>Nematoda</taxon>
        <taxon>Chromadorea</taxon>
        <taxon>Rhabditida</taxon>
        <taxon>Rhabditina</taxon>
        <taxon>Rhabditomorpha</taxon>
        <taxon>Rhabditoidea</taxon>
        <taxon>Rhabditidae</taxon>
        <taxon>Peloderinae</taxon>
        <taxon>Caenorhabditis</taxon>
    </lineage>
</organism>